<dbReference type="Proteomes" id="UP000326837">
    <property type="component" value="Chromosome"/>
</dbReference>
<proteinExistence type="predicted"/>
<feature type="chain" id="PRO_5025050359" evidence="2">
    <location>
        <begin position="26"/>
        <end position="257"/>
    </location>
</feature>
<dbReference type="RefSeq" id="WP_152101022.1">
    <property type="nucleotide sequence ID" value="NZ_AP021861.1"/>
</dbReference>
<reference evidence="4" key="1">
    <citation type="submission" date="2019-10" db="EMBL/GenBank/DDBJ databases">
        <title>Lacipirellula parvula gen. nov., sp. nov., representing a lineage of planctomycetes widespread in freshwater anoxic habitats, and description of the family Lacipirellulaceae.</title>
        <authorList>
            <person name="Dedysh S.N."/>
            <person name="Kulichevskaya I.S."/>
            <person name="Beletsky A.V."/>
            <person name="Rakitin A.L."/>
            <person name="Mardanov A.V."/>
            <person name="Ivanova A.A."/>
            <person name="Saltykova V.X."/>
            <person name="Rijpstra W.I.C."/>
            <person name="Sinninghe Damste J.S."/>
            <person name="Ravin N.V."/>
        </authorList>
    </citation>
    <scope>NUCLEOTIDE SEQUENCE [LARGE SCALE GENOMIC DNA]</scope>
    <source>
        <strain evidence="4">PX69</strain>
    </source>
</reference>
<accession>A0A5K7XLX7</accession>
<dbReference type="KEGG" id="lpav:PLANPX_5318"/>
<protein>
    <submittedName>
        <fullName evidence="3">Uncharacterized protein</fullName>
    </submittedName>
</protein>
<sequence>MTRIPLRLLVVAVVCFVAMLGNALAEVSVRGYTRKDGTYVRPHYRSDPDGNFWNNWSTIGNINPHTGERGTKRSPPAGYGGGSYTSRTQYSEDGKMSYAPSVEPVAPVKSPEQWAVEREAAKLKKKKRDESSRQDVSAQLLARGVEMDWQQHTSFELYNAKYRVGMADTLREEGVPVEWKNLSAIELNEMKNRVQLSKKIKQYGIDVDWEEYTAEELHDMIGRIKLAKYIREVSPSKKRVDWRKFNANELSRMSLEK</sequence>
<dbReference type="EMBL" id="AP021861">
    <property type="protein sequence ID" value="BBO35706.1"/>
    <property type="molecule type" value="Genomic_DNA"/>
</dbReference>
<keyword evidence="2" id="KW-0732">Signal</keyword>
<name>A0A5K7XLX7_9BACT</name>
<dbReference type="AlphaFoldDB" id="A0A5K7XLX7"/>
<evidence type="ECO:0000313" key="3">
    <source>
        <dbReference type="EMBL" id="BBO35706.1"/>
    </source>
</evidence>
<keyword evidence="4" id="KW-1185">Reference proteome</keyword>
<evidence type="ECO:0000313" key="4">
    <source>
        <dbReference type="Proteomes" id="UP000326837"/>
    </source>
</evidence>
<gene>
    <name evidence="3" type="ORF">PLANPX_5318</name>
</gene>
<evidence type="ECO:0000256" key="1">
    <source>
        <dbReference type="SAM" id="MobiDB-lite"/>
    </source>
</evidence>
<organism evidence="3 4">
    <name type="scientific">Lacipirellula parvula</name>
    <dbReference type="NCBI Taxonomy" id="2650471"/>
    <lineage>
        <taxon>Bacteria</taxon>
        <taxon>Pseudomonadati</taxon>
        <taxon>Planctomycetota</taxon>
        <taxon>Planctomycetia</taxon>
        <taxon>Pirellulales</taxon>
        <taxon>Lacipirellulaceae</taxon>
        <taxon>Lacipirellula</taxon>
    </lineage>
</organism>
<evidence type="ECO:0000256" key="2">
    <source>
        <dbReference type="SAM" id="SignalP"/>
    </source>
</evidence>
<feature type="region of interest" description="Disordered" evidence="1">
    <location>
        <begin position="63"/>
        <end position="86"/>
    </location>
</feature>
<feature type="signal peptide" evidence="2">
    <location>
        <begin position="1"/>
        <end position="25"/>
    </location>
</feature>